<dbReference type="RefSeq" id="WP_236454049.1">
    <property type="nucleotide sequence ID" value="NZ_CBCSGE010000020.1"/>
</dbReference>
<keyword evidence="2" id="KW-1185">Reference proteome</keyword>
<evidence type="ECO:0000313" key="2">
    <source>
        <dbReference type="Proteomes" id="UP001589607"/>
    </source>
</evidence>
<proteinExistence type="predicted"/>
<sequence>MIFEFKNITIEETKFTIKYLTSVEDYQLKNSNNRIAIGVFYYPDKFMSMTSAEMTIHKYSLLLRKEIDIIIEQHNNFYNTFVAKDNFSKISTQAGFFAINTSATLYLEQKIN</sequence>
<gene>
    <name evidence="1" type="ORF">ACFFVF_03205</name>
</gene>
<protein>
    <submittedName>
        <fullName evidence="1">Uncharacterized protein</fullName>
    </submittedName>
</protein>
<reference evidence="1 2" key="1">
    <citation type="submission" date="2024-09" db="EMBL/GenBank/DDBJ databases">
        <authorList>
            <person name="Sun Q."/>
            <person name="Mori K."/>
        </authorList>
    </citation>
    <scope>NUCLEOTIDE SEQUENCE [LARGE SCALE GENOMIC DNA]</scope>
    <source>
        <strain evidence="1 2">CECT 7955</strain>
    </source>
</reference>
<dbReference type="Proteomes" id="UP001589607">
    <property type="component" value="Unassembled WGS sequence"/>
</dbReference>
<comment type="caution">
    <text evidence="1">The sequence shown here is derived from an EMBL/GenBank/DDBJ whole genome shotgun (WGS) entry which is preliminary data.</text>
</comment>
<evidence type="ECO:0000313" key="1">
    <source>
        <dbReference type="EMBL" id="MFB9095512.1"/>
    </source>
</evidence>
<accession>A0ABV5GJF6</accession>
<organism evidence="1 2">
    <name type="scientific">Flavobacterium jumunjinense</name>
    <dbReference type="NCBI Taxonomy" id="998845"/>
    <lineage>
        <taxon>Bacteria</taxon>
        <taxon>Pseudomonadati</taxon>
        <taxon>Bacteroidota</taxon>
        <taxon>Flavobacteriia</taxon>
        <taxon>Flavobacteriales</taxon>
        <taxon>Flavobacteriaceae</taxon>
        <taxon>Flavobacterium</taxon>
    </lineage>
</organism>
<name>A0ABV5GJF6_9FLAO</name>
<dbReference type="EMBL" id="JBHMEY010000007">
    <property type="protein sequence ID" value="MFB9095512.1"/>
    <property type="molecule type" value="Genomic_DNA"/>
</dbReference>